<name>A0A9P1NP66_9PROT</name>
<proteinExistence type="predicted"/>
<keyword evidence="2" id="KW-1185">Reference proteome</keyword>
<reference evidence="1 2" key="1">
    <citation type="journal article" date="2011" name="PLoS Genet.">
        <title>Azospirillum genomes reveal transition of bacteria from aquatic to terrestrial environments.</title>
        <authorList>
            <person name="Wisniewski-Dye F."/>
            <person name="Borziak K."/>
            <person name="Khalsa-Moyers G."/>
            <person name="Alexandre G."/>
            <person name="Sukharnikov L.O."/>
            <person name="Wuichet K."/>
            <person name="Hurst G.B."/>
            <person name="McDonald W.H."/>
            <person name="Robertson J.S."/>
            <person name="Barbe V."/>
            <person name="Calteau A."/>
            <person name="Rouy Z."/>
            <person name="Mangenot S."/>
            <person name="Prigent-Combaret C."/>
            <person name="Normand P."/>
            <person name="Boyer M."/>
            <person name="Siguier P."/>
            <person name="Dessaux Y."/>
            <person name="Elmerich C."/>
            <person name="Condemine G."/>
            <person name="Krishnen G."/>
            <person name="Kennedy I."/>
            <person name="Paterson A.H."/>
            <person name="Gonzalez V."/>
            <person name="Mavingui P."/>
            <person name="Zhulin I.B."/>
        </authorList>
    </citation>
    <scope>NUCLEOTIDE SEQUENCE [LARGE SCALE GENOMIC DNA]</scope>
    <source>
        <strain evidence="1 2">Sp245</strain>
    </source>
</reference>
<accession>A0A9P1NP66</accession>
<dbReference type="EMBL" id="HE577328">
    <property type="protein sequence ID" value="CCD00492.1"/>
    <property type="molecule type" value="Genomic_DNA"/>
</dbReference>
<dbReference type="AlphaFoldDB" id="A0A9P1NP66"/>
<dbReference type="Proteomes" id="UP000007319">
    <property type="component" value="Plasmid AZOBR_p1"/>
</dbReference>
<protein>
    <submittedName>
        <fullName evidence="1">Uncharacterized protein</fullName>
    </submittedName>
</protein>
<organism evidence="1 2">
    <name type="scientific">Azospirillum baldaniorum</name>
    <dbReference type="NCBI Taxonomy" id="1064539"/>
    <lineage>
        <taxon>Bacteria</taxon>
        <taxon>Pseudomonadati</taxon>
        <taxon>Pseudomonadota</taxon>
        <taxon>Alphaproteobacteria</taxon>
        <taxon>Rhodospirillales</taxon>
        <taxon>Azospirillaceae</taxon>
        <taxon>Azospirillum</taxon>
    </lineage>
</organism>
<gene>
    <name evidence="1" type="ORF">AZOBR_p1100064</name>
</gene>
<keyword evidence="1" id="KW-0614">Plasmid</keyword>
<sequence>MSYMSPYRILRLDRLRGCWRDPLR</sequence>
<dbReference type="KEGG" id="abs:AZOBR_p1100064"/>
<evidence type="ECO:0000313" key="2">
    <source>
        <dbReference type="Proteomes" id="UP000007319"/>
    </source>
</evidence>
<evidence type="ECO:0000313" key="1">
    <source>
        <dbReference type="EMBL" id="CCD00492.1"/>
    </source>
</evidence>
<geneLocation type="plasmid" evidence="1 2">
    <name>AZOBR_p1</name>
</geneLocation>